<evidence type="ECO:0000259" key="6">
    <source>
        <dbReference type="PROSITE" id="PS51007"/>
    </source>
</evidence>
<dbReference type="AlphaFoldDB" id="A0A4U1C4P0"/>
<dbReference type="PROSITE" id="PS51007">
    <property type="entry name" value="CYTC"/>
    <property type="match status" value="1"/>
</dbReference>
<dbReference type="Pfam" id="PF00034">
    <property type="entry name" value="Cytochrom_C"/>
    <property type="match status" value="1"/>
</dbReference>
<evidence type="ECO:0000256" key="5">
    <source>
        <dbReference type="SAM" id="Phobius"/>
    </source>
</evidence>
<evidence type="ECO:0000313" key="8">
    <source>
        <dbReference type="Proteomes" id="UP000308181"/>
    </source>
</evidence>
<feature type="transmembrane region" description="Helical" evidence="5">
    <location>
        <begin position="238"/>
        <end position="259"/>
    </location>
</feature>
<evidence type="ECO:0000256" key="3">
    <source>
        <dbReference type="ARBA" id="ARBA00023004"/>
    </source>
</evidence>
<reference evidence="7 8" key="1">
    <citation type="submission" date="2019-04" db="EMBL/GenBank/DDBJ databases">
        <title>Pedobacter sp. AR-3-17 sp. nov., isolated from Arctic soil.</title>
        <authorList>
            <person name="Dahal R.H."/>
            <person name="Kim D.-U."/>
        </authorList>
    </citation>
    <scope>NUCLEOTIDE SEQUENCE [LARGE SCALE GENOMIC DNA]</scope>
    <source>
        <strain evidence="7 8">AR-3-17</strain>
    </source>
</reference>
<keyword evidence="3 4" id="KW-0408">Iron</keyword>
<sequence length="452" mass="49567">MRNFSSDFRRLIRSLTVVSAITLSSVGVIFGQAVPADTSKTATPAAAGAAAPTGDATAGEALWTANCVSCHALNKRVLGPALAGVNQKYNDEAYLIKWIKNSPAMIAAGDKRAVAIYEEYNKAAMSVFPQFSDDDVKNILAYIQVEGDKKAAAPAATDAGAAASTESGGISDFMLIGLIAVVIIAFLVILVLNRVIGTLERLLLKTDSKVLLEEEEELEGETKDRFAVVKKLAKNKKFVFFVVLAGVITLASFGWMGLWNTGIQTGYQPVQPIKFSHQLHAGTNQIQCQYCHSGAWKSKNASIPSLNVCMNCHKYVQATEKYDGEISPEINKIYSALDYNPETQKYGENPRPIEWVRIHNLPDLAYFNHSQHVKVAGIDCQKCHGPIQTMEEVYQYSPLTMKWCINCHKETEVKYQDNAYYDKVIAAHDKIKKGEKVTAAVLGGLECGKCHY</sequence>
<dbReference type="Proteomes" id="UP000308181">
    <property type="component" value="Unassembled WGS sequence"/>
</dbReference>
<keyword evidence="5" id="KW-1133">Transmembrane helix</keyword>
<feature type="transmembrane region" description="Helical" evidence="5">
    <location>
        <begin position="173"/>
        <end position="192"/>
    </location>
</feature>
<dbReference type="PANTHER" id="PTHR39425">
    <property type="entry name" value="LIPOPROTEIN CYTOCHROME C"/>
    <property type="match status" value="1"/>
</dbReference>
<dbReference type="GO" id="GO:0009055">
    <property type="term" value="F:electron transfer activity"/>
    <property type="evidence" value="ECO:0007669"/>
    <property type="project" value="InterPro"/>
</dbReference>
<dbReference type="InterPro" id="IPR009056">
    <property type="entry name" value="Cyt_c-like_dom"/>
</dbReference>
<dbReference type="PANTHER" id="PTHR39425:SF1">
    <property type="entry name" value="CYTOCHROME C7-LIKE DOMAIN-CONTAINING PROTEIN"/>
    <property type="match status" value="1"/>
</dbReference>
<organism evidence="7 8">
    <name type="scientific">Pedobacter cryophilus</name>
    <dbReference type="NCBI Taxonomy" id="2571271"/>
    <lineage>
        <taxon>Bacteria</taxon>
        <taxon>Pseudomonadati</taxon>
        <taxon>Bacteroidota</taxon>
        <taxon>Sphingobacteriia</taxon>
        <taxon>Sphingobacteriales</taxon>
        <taxon>Sphingobacteriaceae</taxon>
        <taxon>Pedobacter</taxon>
    </lineage>
</organism>
<evidence type="ECO:0000256" key="2">
    <source>
        <dbReference type="ARBA" id="ARBA00022723"/>
    </source>
</evidence>
<keyword evidence="5" id="KW-0812">Transmembrane</keyword>
<dbReference type="SUPFAM" id="SSF46626">
    <property type="entry name" value="Cytochrome c"/>
    <property type="match status" value="1"/>
</dbReference>
<feature type="domain" description="Cytochrome c" evidence="6">
    <location>
        <begin position="54"/>
        <end position="147"/>
    </location>
</feature>
<evidence type="ECO:0000313" key="7">
    <source>
        <dbReference type="EMBL" id="TKC00272.1"/>
    </source>
</evidence>
<name>A0A4U1C4P0_9SPHI</name>
<dbReference type="InterPro" id="IPR036909">
    <property type="entry name" value="Cyt_c-like_dom_sf"/>
</dbReference>
<dbReference type="GO" id="GO:0020037">
    <property type="term" value="F:heme binding"/>
    <property type="evidence" value="ECO:0007669"/>
    <property type="project" value="InterPro"/>
</dbReference>
<keyword evidence="8" id="KW-1185">Reference proteome</keyword>
<protein>
    <submittedName>
        <fullName evidence="7">C-type cytochrome</fullName>
    </submittedName>
</protein>
<dbReference type="CDD" id="cd08168">
    <property type="entry name" value="Cytochrom_C3"/>
    <property type="match status" value="1"/>
</dbReference>
<dbReference type="InterPro" id="IPR036280">
    <property type="entry name" value="Multihaem_cyt_sf"/>
</dbReference>
<evidence type="ECO:0000256" key="1">
    <source>
        <dbReference type="ARBA" id="ARBA00022617"/>
    </source>
</evidence>
<proteinExistence type="predicted"/>
<keyword evidence="5" id="KW-0472">Membrane</keyword>
<comment type="caution">
    <text evidence="7">The sequence shown here is derived from an EMBL/GenBank/DDBJ whole genome shotgun (WGS) entry which is preliminary data.</text>
</comment>
<gene>
    <name evidence="7" type="ORF">FA046_00910</name>
</gene>
<dbReference type="OrthoDB" id="9782196at2"/>
<dbReference type="Gene3D" id="1.10.760.10">
    <property type="entry name" value="Cytochrome c-like domain"/>
    <property type="match status" value="1"/>
</dbReference>
<dbReference type="Gene3D" id="3.90.10.10">
    <property type="entry name" value="Cytochrome C3"/>
    <property type="match status" value="2"/>
</dbReference>
<dbReference type="SUPFAM" id="SSF48695">
    <property type="entry name" value="Multiheme cytochromes"/>
    <property type="match status" value="1"/>
</dbReference>
<evidence type="ECO:0000256" key="4">
    <source>
        <dbReference type="PROSITE-ProRule" id="PRU00433"/>
    </source>
</evidence>
<keyword evidence="1 4" id="KW-0349">Heme</keyword>
<dbReference type="RefSeq" id="WP_136824483.1">
    <property type="nucleotide sequence ID" value="NZ_SWBP01000001.1"/>
</dbReference>
<dbReference type="EMBL" id="SWBP01000001">
    <property type="protein sequence ID" value="TKC00272.1"/>
    <property type="molecule type" value="Genomic_DNA"/>
</dbReference>
<dbReference type="GO" id="GO:0046872">
    <property type="term" value="F:metal ion binding"/>
    <property type="evidence" value="ECO:0007669"/>
    <property type="project" value="UniProtKB-KW"/>
</dbReference>
<accession>A0A4U1C4P0</accession>
<keyword evidence="2 4" id="KW-0479">Metal-binding</keyword>